<keyword evidence="8" id="KW-1185">Reference proteome</keyword>
<evidence type="ECO:0000256" key="2">
    <source>
        <dbReference type="ARBA" id="ARBA00022884"/>
    </source>
</evidence>
<accession>A0AAD5FYD3</accession>
<organism evidence="7 8">
    <name type="scientific">Candida theae</name>
    <dbReference type="NCBI Taxonomy" id="1198502"/>
    <lineage>
        <taxon>Eukaryota</taxon>
        <taxon>Fungi</taxon>
        <taxon>Dikarya</taxon>
        <taxon>Ascomycota</taxon>
        <taxon>Saccharomycotina</taxon>
        <taxon>Pichiomycetes</taxon>
        <taxon>Debaryomycetaceae</taxon>
        <taxon>Candida/Lodderomyces clade</taxon>
        <taxon>Candida</taxon>
    </lineage>
</organism>
<keyword evidence="2 4" id="KW-0694">RNA-binding</keyword>
<dbReference type="InterPro" id="IPR045180">
    <property type="entry name" value="La_dom_prot"/>
</dbReference>
<dbReference type="GO" id="GO:0003729">
    <property type="term" value="F:mRNA binding"/>
    <property type="evidence" value="ECO:0007669"/>
    <property type="project" value="TreeGrafter"/>
</dbReference>
<gene>
    <name evidence="7" type="ORF">KGF57_002887</name>
</gene>
<name>A0AAD5FYD3_9ASCO</name>
<keyword evidence="3" id="KW-0539">Nucleus</keyword>
<dbReference type="SUPFAM" id="SSF54928">
    <property type="entry name" value="RNA-binding domain, RBD"/>
    <property type="match status" value="1"/>
</dbReference>
<dbReference type="GO" id="GO:0006396">
    <property type="term" value="P:RNA processing"/>
    <property type="evidence" value="ECO:0007669"/>
    <property type="project" value="InterPro"/>
</dbReference>
<feature type="compositionally biased region" description="Basic and acidic residues" evidence="5">
    <location>
        <begin position="256"/>
        <end position="310"/>
    </location>
</feature>
<feature type="region of interest" description="Disordered" evidence="5">
    <location>
        <begin position="211"/>
        <end position="310"/>
    </location>
</feature>
<feature type="domain" description="HTH La-type RNA-binding" evidence="6">
    <location>
        <begin position="5"/>
        <end position="95"/>
    </location>
</feature>
<dbReference type="RefSeq" id="XP_051608714.1">
    <property type="nucleotide sequence ID" value="XM_051752247.1"/>
</dbReference>
<dbReference type="EMBL" id="JAIHNG010000119">
    <property type="protein sequence ID" value="KAI5958079.1"/>
    <property type="molecule type" value="Genomic_DNA"/>
</dbReference>
<evidence type="ECO:0000256" key="3">
    <source>
        <dbReference type="ARBA" id="ARBA00023242"/>
    </source>
</evidence>
<evidence type="ECO:0000256" key="5">
    <source>
        <dbReference type="SAM" id="MobiDB-lite"/>
    </source>
</evidence>
<dbReference type="GeneID" id="76150946"/>
<dbReference type="InterPro" id="IPR006630">
    <property type="entry name" value="La_HTH"/>
</dbReference>
<dbReference type="PROSITE" id="PS50961">
    <property type="entry name" value="HTH_LA"/>
    <property type="match status" value="1"/>
</dbReference>
<feature type="compositionally biased region" description="Basic residues" evidence="5">
    <location>
        <begin position="231"/>
        <end position="244"/>
    </location>
</feature>
<proteinExistence type="predicted"/>
<dbReference type="Pfam" id="PF05383">
    <property type="entry name" value="La"/>
    <property type="match status" value="1"/>
</dbReference>
<dbReference type="PANTHER" id="PTHR22792">
    <property type="entry name" value="LUPUS LA PROTEIN-RELATED"/>
    <property type="match status" value="1"/>
</dbReference>
<evidence type="ECO:0000313" key="7">
    <source>
        <dbReference type="EMBL" id="KAI5958079.1"/>
    </source>
</evidence>
<dbReference type="Gene3D" id="1.10.10.10">
    <property type="entry name" value="Winged helix-like DNA-binding domain superfamily/Winged helix DNA-binding domain"/>
    <property type="match status" value="1"/>
</dbReference>
<comment type="subcellular location">
    <subcellularLocation>
        <location evidence="1">Nucleus</location>
    </subcellularLocation>
</comment>
<dbReference type="InterPro" id="IPR035979">
    <property type="entry name" value="RBD_domain_sf"/>
</dbReference>
<dbReference type="SMART" id="SM00715">
    <property type="entry name" value="LA"/>
    <property type="match status" value="1"/>
</dbReference>
<dbReference type="GO" id="GO:1990904">
    <property type="term" value="C:ribonucleoprotein complex"/>
    <property type="evidence" value="ECO:0007669"/>
    <property type="project" value="InterPro"/>
</dbReference>
<dbReference type="InterPro" id="IPR036388">
    <property type="entry name" value="WH-like_DNA-bd_sf"/>
</dbReference>
<evidence type="ECO:0000256" key="1">
    <source>
        <dbReference type="ARBA" id="ARBA00004123"/>
    </source>
</evidence>
<dbReference type="InterPro" id="IPR002344">
    <property type="entry name" value="Lupus_La"/>
</dbReference>
<dbReference type="PANTHER" id="PTHR22792:SF140">
    <property type="entry name" value="ACHILLES, ISOFORM A"/>
    <property type="match status" value="1"/>
</dbReference>
<comment type="caution">
    <text evidence="7">The sequence shown here is derived from an EMBL/GenBank/DDBJ whole genome shotgun (WGS) entry which is preliminary data.</text>
</comment>
<dbReference type="PRINTS" id="PR00302">
    <property type="entry name" value="LUPUSLA"/>
</dbReference>
<dbReference type="InterPro" id="IPR012677">
    <property type="entry name" value="Nucleotide-bd_a/b_plait_sf"/>
</dbReference>
<dbReference type="AlphaFoldDB" id="A0AAD5FYD3"/>
<reference evidence="7 8" key="1">
    <citation type="journal article" date="2022" name="DNA Res.">
        <title>Genome analysis of five recently described species of the CUG-Ser clade uncovers Candida theae as a new hybrid lineage with pathogenic potential in the Candida parapsilosis species complex.</title>
        <authorList>
            <person name="Mixao V."/>
            <person name="Del Olmo V."/>
            <person name="Hegedusova E."/>
            <person name="Saus E."/>
            <person name="Pryszcz L."/>
            <person name="Cillingova A."/>
            <person name="Nosek J."/>
            <person name="Gabaldon T."/>
        </authorList>
    </citation>
    <scope>NUCLEOTIDE SEQUENCE [LARGE SCALE GENOMIC DNA]</scope>
    <source>
        <strain evidence="7 8">CBS 12239</strain>
    </source>
</reference>
<dbReference type="Proteomes" id="UP001204833">
    <property type="component" value="Unassembled WGS sequence"/>
</dbReference>
<dbReference type="GO" id="GO:0005634">
    <property type="term" value="C:nucleus"/>
    <property type="evidence" value="ECO:0007669"/>
    <property type="project" value="UniProtKB-SubCell"/>
</dbReference>
<evidence type="ECO:0000256" key="4">
    <source>
        <dbReference type="PROSITE-ProRule" id="PRU00332"/>
    </source>
</evidence>
<sequence length="310" mass="35963">MTEFIYKGDDFEDKVRKQVEFYFSDSNLQQDKFLWKIYEANDGWVELKTILTFGRMKQYRPEEKVVEALKSSDKLELSANNDMIRRKHPLKDFNEIKNTKKRNTVHIEGFPHDLTQEQVEAWFEEKIAPNLPKEKAISSVRRIKSKAKKEFFGVVDVELSNEEDAQYLVKDVEISYEQGILSKEDAQDADKKSLLKKMSLLTFQEMRESGKRFGQNEVTKRRNSFNENNKGKKQKGGKGKKFDRKKGGDGSDSVESNEKESILENAIEDDKIPEGEENKESGEVEKPVDTKETETEKVPAEVSNEEKVKE</sequence>
<dbReference type="SUPFAM" id="SSF46785">
    <property type="entry name" value="Winged helix' DNA-binding domain"/>
    <property type="match status" value="1"/>
</dbReference>
<evidence type="ECO:0000313" key="8">
    <source>
        <dbReference type="Proteomes" id="UP001204833"/>
    </source>
</evidence>
<evidence type="ECO:0000259" key="6">
    <source>
        <dbReference type="PROSITE" id="PS50961"/>
    </source>
</evidence>
<protein>
    <recommendedName>
        <fullName evidence="6">HTH La-type RNA-binding domain-containing protein</fullName>
    </recommendedName>
</protein>
<dbReference type="InterPro" id="IPR036390">
    <property type="entry name" value="WH_DNA-bd_sf"/>
</dbReference>
<dbReference type="Gene3D" id="3.30.70.330">
    <property type="match status" value="1"/>
</dbReference>